<protein>
    <submittedName>
        <fullName evidence="2">Uncharacterized protein</fullName>
    </submittedName>
</protein>
<dbReference type="Proteomes" id="UP000037035">
    <property type="component" value="Unassembled WGS sequence"/>
</dbReference>
<keyword evidence="1" id="KW-1133">Transmembrane helix</keyword>
<keyword evidence="1" id="KW-0472">Membrane</keyword>
<evidence type="ECO:0000313" key="3">
    <source>
        <dbReference type="Proteomes" id="UP000037035"/>
    </source>
</evidence>
<comment type="caution">
    <text evidence="2">The sequence shown here is derived from an EMBL/GenBank/DDBJ whole genome shotgun (WGS) entry which is preliminary data.</text>
</comment>
<dbReference type="EMBL" id="LAVV01010740">
    <property type="protein sequence ID" value="KNZ48646.1"/>
    <property type="molecule type" value="Genomic_DNA"/>
</dbReference>
<accession>A0A0L6UJB6</accession>
<evidence type="ECO:0000313" key="2">
    <source>
        <dbReference type="EMBL" id="KNZ48646.1"/>
    </source>
</evidence>
<dbReference type="AlphaFoldDB" id="A0A0L6UJB6"/>
<sequence>MPSGVEPSLGDSSVCSCRGRTTLRPAIIPLQTFPREQNTIRVIEVTRNRQADWHVFRDDFAVRAFPTTRPGNGPASHIPGACRFVGSTNAVKTGRLKYGVFNLSCVCEGHLYVNHQMNYLRDREQQNQSAAGFTQTSVRMLISPYLIFPYSLHGLIYTNLVNHYSSVLLGSVWPPSRVSKCHMQVSKKMLPHTTQTTLWTQVVFNFRLLSYYSVPTRVLSLERDRMLLRRGLGPVTTYGFQHMIQKKNLPQSKPCMNSIKLTPYQPLRVWNDHLMVQLSPPNSFFFNLVKIHQDSSRSHDFKTPGSRKKSPPNFSSLISSTTLAVISAIRQSSTLLIKLIVLFVSSFSFSLLCVLLYFFSSSIFHHNLNGCELYQVYIMHFNNISQLGQMPLIYSYP</sequence>
<organism evidence="2 3">
    <name type="scientific">Puccinia sorghi</name>
    <dbReference type="NCBI Taxonomy" id="27349"/>
    <lineage>
        <taxon>Eukaryota</taxon>
        <taxon>Fungi</taxon>
        <taxon>Dikarya</taxon>
        <taxon>Basidiomycota</taxon>
        <taxon>Pucciniomycotina</taxon>
        <taxon>Pucciniomycetes</taxon>
        <taxon>Pucciniales</taxon>
        <taxon>Pucciniaceae</taxon>
        <taxon>Puccinia</taxon>
    </lineage>
</organism>
<feature type="transmembrane region" description="Helical" evidence="1">
    <location>
        <begin position="335"/>
        <end position="359"/>
    </location>
</feature>
<name>A0A0L6UJB6_9BASI</name>
<evidence type="ECO:0000256" key="1">
    <source>
        <dbReference type="SAM" id="Phobius"/>
    </source>
</evidence>
<gene>
    <name evidence="2" type="ORF">VP01_5519g1</name>
</gene>
<dbReference type="VEuPathDB" id="FungiDB:VP01_5519g1"/>
<keyword evidence="1" id="KW-0812">Transmembrane</keyword>
<proteinExistence type="predicted"/>
<reference evidence="2 3" key="1">
    <citation type="submission" date="2015-08" db="EMBL/GenBank/DDBJ databases">
        <title>Next Generation Sequencing and Analysis of the Genome of Puccinia sorghi L Schw, the Causal Agent of Maize Common Rust.</title>
        <authorList>
            <person name="Rochi L."/>
            <person name="Burguener G."/>
            <person name="Darino M."/>
            <person name="Turjanski A."/>
            <person name="Kreff E."/>
            <person name="Dieguez M.J."/>
            <person name="Sacco F."/>
        </authorList>
    </citation>
    <scope>NUCLEOTIDE SEQUENCE [LARGE SCALE GENOMIC DNA]</scope>
    <source>
        <strain evidence="2 3">RO10H11247</strain>
    </source>
</reference>
<keyword evidence="3" id="KW-1185">Reference proteome</keyword>